<reference evidence="3" key="1">
    <citation type="submission" date="2022-11" db="UniProtKB">
        <authorList>
            <consortium name="WormBaseParasite"/>
        </authorList>
    </citation>
    <scope>IDENTIFICATION</scope>
</reference>
<protein>
    <submittedName>
        <fullName evidence="3">Uncharacterized protein</fullName>
    </submittedName>
</protein>
<dbReference type="Proteomes" id="UP000887565">
    <property type="component" value="Unplaced"/>
</dbReference>
<evidence type="ECO:0000313" key="3">
    <source>
        <dbReference type="WBParaSite" id="nRc.2.0.1.t18990-RA"/>
    </source>
</evidence>
<evidence type="ECO:0000256" key="1">
    <source>
        <dbReference type="SAM" id="MobiDB-lite"/>
    </source>
</evidence>
<dbReference type="WBParaSite" id="nRc.2.0.1.t18990-RA">
    <property type="protein sequence ID" value="nRc.2.0.1.t18990-RA"/>
    <property type="gene ID" value="nRc.2.0.1.g18990"/>
</dbReference>
<keyword evidence="2" id="KW-1185">Reference proteome</keyword>
<feature type="region of interest" description="Disordered" evidence="1">
    <location>
        <begin position="89"/>
        <end position="118"/>
    </location>
</feature>
<organism evidence="2 3">
    <name type="scientific">Romanomermis culicivorax</name>
    <name type="common">Nematode worm</name>
    <dbReference type="NCBI Taxonomy" id="13658"/>
    <lineage>
        <taxon>Eukaryota</taxon>
        <taxon>Metazoa</taxon>
        <taxon>Ecdysozoa</taxon>
        <taxon>Nematoda</taxon>
        <taxon>Enoplea</taxon>
        <taxon>Dorylaimia</taxon>
        <taxon>Mermithida</taxon>
        <taxon>Mermithoidea</taxon>
        <taxon>Mermithidae</taxon>
        <taxon>Romanomermis</taxon>
    </lineage>
</organism>
<feature type="compositionally biased region" description="Basic and acidic residues" evidence="1">
    <location>
        <begin position="98"/>
        <end position="118"/>
    </location>
</feature>
<proteinExistence type="predicted"/>
<name>A0A915IY18_ROMCU</name>
<accession>A0A915IY18</accession>
<evidence type="ECO:0000313" key="2">
    <source>
        <dbReference type="Proteomes" id="UP000887565"/>
    </source>
</evidence>
<dbReference type="AlphaFoldDB" id="A0A915IY18"/>
<sequence length="118" mass="14137">MVKIIIKRLVLGKKEKEGYLGQKEWDKKFYLYNMQCLHPPGYYKSIGKELNFPVKTSTEERSTKKFLLHQHFCFIKPDSICEKKNLRKEVRKKQGKSTIEKEKVEKESVRKKGEKDER</sequence>